<feature type="compositionally biased region" description="Basic and acidic residues" evidence="1">
    <location>
        <begin position="14"/>
        <end position="25"/>
    </location>
</feature>
<evidence type="ECO:0000313" key="2">
    <source>
        <dbReference type="EMBL" id="KAK7880073.1"/>
    </source>
</evidence>
<dbReference type="AlphaFoldDB" id="A0AAW0MPD5"/>
<organism evidence="2 3">
    <name type="scientific">Mugilogobius chulae</name>
    <name type="common">yellowstripe goby</name>
    <dbReference type="NCBI Taxonomy" id="88201"/>
    <lineage>
        <taxon>Eukaryota</taxon>
        <taxon>Metazoa</taxon>
        <taxon>Chordata</taxon>
        <taxon>Craniata</taxon>
        <taxon>Vertebrata</taxon>
        <taxon>Euteleostomi</taxon>
        <taxon>Actinopterygii</taxon>
        <taxon>Neopterygii</taxon>
        <taxon>Teleostei</taxon>
        <taxon>Neoteleostei</taxon>
        <taxon>Acanthomorphata</taxon>
        <taxon>Gobiaria</taxon>
        <taxon>Gobiiformes</taxon>
        <taxon>Gobioidei</taxon>
        <taxon>Gobiidae</taxon>
        <taxon>Gobionellinae</taxon>
        <taxon>Mugilogobius</taxon>
    </lineage>
</organism>
<proteinExistence type="predicted"/>
<protein>
    <submittedName>
        <fullName evidence="2">Uncharacterized protein</fullName>
    </submittedName>
</protein>
<name>A0AAW0MPD5_9GOBI</name>
<feature type="compositionally biased region" description="Low complexity" evidence="1">
    <location>
        <begin position="1"/>
        <end position="13"/>
    </location>
</feature>
<evidence type="ECO:0000313" key="3">
    <source>
        <dbReference type="Proteomes" id="UP001460270"/>
    </source>
</evidence>
<sequence>MQHVGGAWRSGARGSREETRKGDEERRQCRYLYLHRSVPVLDSAPEPLDFYRSWISPNRPCLIRNSLGHWRARGTGAWTTQVSPQSGLSLVFTGPQSGLSLVLSHSHSLSPDYHHNTCF</sequence>
<dbReference type="EMBL" id="JBBPFD010000149">
    <property type="protein sequence ID" value="KAK7880073.1"/>
    <property type="molecule type" value="Genomic_DNA"/>
</dbReference>
<keyword evidence="3" id="KW-1185">Reference proteome</keyword>
<comment type="caution">
    <text evidence="2">The sequence shown here is derived from an EMBL/GenBank/DDBJ whole genome shotgun (WGS) entry which is preliminary data.</text>
</comment>
<dbReference type="InterPro" id="IPR014710">
    <property type="entry name" value="RmlC-like_jellyroll"/>
</dbReference>
<reference evidence="3" key="1">
    <citation type="submission" date="2024-04" db="EMBL/GenBank/DDBJ databases">
        <title>Salinicola lusitanus LLJ914,a marine bacterium isolated from the Okinawa Trough.</title>
        <authorList>
            <person name="Li J."/>
        </authorList>
    </citation>
    <scope>NUCLEOTIDE SEQUENCE [LARGE SCALE GENOMIC DNA]</scope>
</reference>
<evidence type="ECO:0000256" key="1">
    <source>
        <dbReference type="SAM" id="MobiDB-lite"/>
    </source>
</evidence>
<accession>A0AAW0MPD5</accession>
<feature type="region of interest" description="Disordered" evidence="1">
    <location>
        <begin position="1"/>
        <end position="25"/>
    </location>
</feature>
<dbReference type="Gene3D" id="2.60.120.10">
    <property type="entry name" value="Jelly Rolls"/>
    <property type="match status" value="1"/>
</dbReference>
<dbReference type="Proteomes" id="UP001460270">
    <property type="component" value="Unassembled WGS sequence"/>
</dbReference>
<gene>
    <name evidence="2" type="ORF">WMY93_033265</name>
</gene>